<keyword evidence="4" id="KW-0808">Transferase</keyword>
<feature type="domain" description="PAC" evidence="12">
    <location>
        <begin position="190"/>
        <end position="241"/>
    </location>
</feature>
<dbReference type="PANTHER" id="PTHR43065">
    <property type="entry name" value="SENSOR HISTIDINE KINASE"/>
    <property type="match status" value="1"/>
</dbReference>
<dbReference type="InterPro" id="IPR036890">
    <property type="entry name" value="HATPase_C_sf"/>
</dbReference>
<dbReference type="InterPro" id="IPR000014">
    <property type="entry name" value="PAS"/>
</dbReference>
<keyword evidence="5" id="KW-0547">Nucleotide-binding</keyword>
<reference evidence="14" key="4">
    <citation type="submission" date="2020-10" db="EMBL/GenBank/DDBJ databases">
        <authorList>
            <person name="Bassil N.M."/>
            <person name="Lloyd J.R."/>
        </authorList>
    </citation>
    <scope>NUCLEOTIDE SEQUENCE</scope>
    <source>
        <strain evidence="14">NB2006</strain>
    </source>
</reference>
<dbReference type="EMBL" id="LQXD01000111">
    <property type="protein sequence ID" value="OIJ14709.1"/>
    <property type="molecule type" value="Genomic_DNA"/>
</dbReference>
<evidence type="ECO:0000259" key="11">
    <source>
        <dbReference type="PROSITE" id="PS50112"/>
    </source>
</evidence>
<dbReference type="PRINTS" id="PR00344">
    <property type="entry name" value="BCTRLSENSOR"/>
</dbReference>
<dbReference type="SMART" id="SM00091">
    <property type="entry name" value="PAS"/>
    <property type="match status" value="2"/>
</dbReference>
<evidence type="ECO:0000256" key="2">
    <source>
        <dbReference type="ARBA" id="ARBA00012438"/>
    </source>
</evidence>
<reference evidence="14 15" key="2">
    <citation type="journal article" date="2017" name="Genome Announc.">
        <title>Draft Genome Sequences of Four Alkaliphilic Bacteria Belonging to the Anaerobacillus Genus.</title>
        <authorList>
            <person name="Bassil N.M."/>
            <person name="Lloyd J.R."/>
        </authorList>
    </citation>
    <scope>NUCLEOTIDE SEQUENCE [LARGE SCALE GENOMIC DNA]</scope>
    <source>
        <strain evidence="14 15">NB2006</strain>
    </source>
</reference>
<name>A0A1S2LQC0_9BACI</name>
<dbReference type="GO" id="GO:0006355">
    <property type="term" value="P:regulation of DNA-templated transcription"/>
    <property type="evidence" value="ECO:0007669"/>
    <property type="project" value="InterPro"/>
</dbReference>
<dbReference type="Pfam" id="PF02518">
    <property type="entry name" value="HATPase_c"/>
    <property type="match status" value="1"/>
</dbReference>
<protein>
    <recommendedName>
        <fullName evidence="2">histidine kinase</fullName>
        <ecNumber evidence="2">2.7.13.3</ecNumber>
    </recommendedName>
</protein>
<dbReference type="InterPro" id="IPR003594">
    <property type="entry name" value="HATPase_dom"/>
</dbReference>
<dbReference type="RefSeq" id="WP_071317490.1">
    <property type="nucleotide sequence ID" value="NZ_CP063356.2"/>
</dbReference>
<keyword evidence="7" id="KW-0067">ATP-binding</keyword>
<dbReference type="Pfam" id="PF00512">
    <property type="entry name" value="HisKA"/>
    <property type="match status" value="1"/>
</dbReference>
<dbReference type="Proteomes" id="UP000180175">
    <property type="component" value="Chromosome"/>
</dbReference>
<dbReference type="CDD" id="cd00130">
    <property type="entry name" value="PAS"/>
    <property type="match status" value="2"/>
</dbReference>
<dbReference type="CDD" id="cd00075">
    <property type="entry name" value="HATPase"/>
    <property type="match status" value="1"/>
</dbReference>
<evidence type="ECO:0000256" key="7">
    <source>
        <dbReference type="ARBA" id="ARBA00022840"/>
    </source>
</evidence>
<proteinExistence type="predicted"/>
<gene>
    <name evidence="14" type="ORF">AWH56_022470</name>
    <name evidence="13" type="ORF">AWH56_12860</name>
</gene>
<dbReference type="PANTHER" id="PTHR43065:SF34">
    <property type="entry name" value="SPORULATION KINASE A"/>
    <property type="match status" value="1"/>
</dbReference>
<organism evidence="13 15">
    <name type="scientific">Anaerobacillus isosaccharinicus</name>
    <dbReference type="NCBI Taxonomy" id="1532552"/>
    <lineage>
        <taxon>Bacteria</taxon>
        <taxon>Bacillati</taxon>
        <taxon>Bacillota</taxon>
        <taxon>Bacilli</taxon>
        <taxon>Bacillales</taxon>
        <taxon>Bacillaceae</taxon>
        <taxon>Anaerobacillus</taxon>
    </lineage>
</organism>
<dbReference type="InterPro" id="IPR001610">
    <property type="entry name" value="PAC"/>
</dbReference>
<dbReference type="FunFam" id="1.10.287.130:FF:000040">
    <property type="entry name" value="PAS domain-containing sensor histidine kinase"/>
    <property type="match status" value="1"/>
</dbReference>
<dbReference type="SUPFAM" id="SSF47384">
    <property type="entry name" value="Homodimeric domain of signal transducing histidine kinase"/>
    <property type="match status" value="1"/>
</dbReference>
<dbReference type="AlphaFoldDB" id="A0A1S2LQC0"/>
<dbReference type="SMART" id="SM00387">
    <property type="entry name" value="HATPase_c"/>
    <property type="match status" value="1"/>
</dbReference>
<dbReference type="GO" id="GO:0030435">
    <property type="term" value="P:sporulation resulting in formation of a cellular spore"/>
    <property type="evidence" value="ECO:0007669"/>
    <property type="project" value="UniProtKB-KW"/>
</dbReference>
<dbReference type="Pfam" id="PF00989">
    <property type="entry name" value="PAS"/>
    <property type="match status" value="1"/>
</dbReference>
<evidence type="ECO:0000313" key="14">
    <source>
        <dbReference type="EMBL" id="QOY35418.1"/>
    </source>
</evidence>
<dbReference type="Gene3D" id="3.30.565.10">
    <property type="entry name" value="Histidine kinase-like ATPase, C-terminal domain"/>
    <property type="match status" value="1"/>
</dbReference>
<evidence type="ECO:0000256" key="5">
    <source>
        <dbReference type="ARBA" id="ARBA00022741"/>
    </source>
</evidence>
<dbReference type="GO" id="GO:0005524">
    <property type="term" value="F:ATP binding"/>
    <property type="evidence" value="ECO:0007669"/>
    <property type="project" value="UniProtKB-KW"/>
</dbReference>
<evidence type="ECO:0000256" key="4">
    <source>
        <dbReference type="ARBA" id="ARBA00022679"/>
    </source>
</evidence>
<reference evidence="13 15" key="1">
    <citation type="submission" date="2016-10" db="EMBL/GenBank/DDBJ databases">
        <title>Draft genome sequences of four alkaliphilic bacteria belonging to the Anaerobacillus genus.</title>
        <authorList>
            <person name="Bassil N.M."/>
            <person name="Lloyd J.R."/>
        </authorList>
    </citation>
    <scope>NUCLEOTIDE SEQUENCE [LARGE SCALE GENOMIC DNA]</scope>
    <source>
        <strain evidence="13 15">NB2006</strain>
    </source>
</reference>
<evidence type="ECO:0000256" key="1">
    <source>
        <dbReference type="ARBA" id="ARBA00000085"/>
    </source>
</evidence>
<evidence type="ECO:0000256" key="8">
    <source>
        <dbReference type="ARBA" id="ARBA00022969"/>
    </source>
</evidence>
<dbReference type="OrthoDB" id="9815750at2"/>
<dbReference type="GO" id="GO:0000155">
    <property type="term" value="F:phosphorelay sensor kinase activity"/>
    <property type="evidence" value="ECO:0007669"/>
    <property type="project" value="InterPro"/>
</dbReference>
<dbReference type="SMART" id="SM00388">
    <property type="entry name" value="HisKA"/>
    <property type="match status" value="1"/>
</dbReference>
<dbReference type="PROSITE" id="PS50109">
    <property type="entry name" value="HIS_KIN"/>
    <property type="match status" value="1"/>
</dbReference>
<dbReference type="InterPro" id="IPR004358">
    <property type="entry name" value="Sig_transdc_His_kin-like_C"/>
</dbReference>
<feature type="domain" description="Histidine kinase" evidence="10">
    <location>
        <begin position="254"/>
        <end position="458"/>
    </location>
</feature>
<dbReference type="InterPro" id="IPR000700">
    <property type="entry name" value="PAS-assoc_C"/>
</dbReference>
<feature type="domain" description="PAS" evidence="11">
    <location>
        <begin position="118"/>
        <end position="188"/>
    </location>
</feature>
<keyword evidence="6" id="KW-0418">Kinase</keyword>
<dbReference type="InterPro" id="IPR013656">
    <property type="entry name" value="PAS_4"/>
</dbReference>
<keyword evidence="15" id="KW-1185">Reference proteome</keyword>
<dbReference type="InterPro" id="IPR003661">
    <property type="entry name" value="HisK_dim/P_dom"/>
</dbReference>
<dbReference type="Gene3D" id="3.30.450.20">
    <property type="entry name" value="PAS domain"/>
    <property type="match status" value="2"/>
</dbReference>
<dbReference type="EMBL" id="CP063356">
    <property type="protein sequence ID" value="QOY35418.1"/>
    <property type="molecule type" value="Genomic_DNA"/>
</dbReference>
<dbReference type="Gene3D" id="1.10.287.130">
    <property type="match status" value="1"/>
</dbReference>
<dbReference type="SUPFAM" id="SSF55785">
    <property type="entry name" value="PYP-like sensor domain (PAS domain)"/>
    <property type="match status" value="2"/>
</dbReference>
<accession>A0A1S2LQC0</accession>
<evidence type="ECO:0000313" key="13">
    <source>
        <dbReference type="EMBL" id="OIJ14709.1"/>
    </source>
</evidence>
<dbReference type="NCBIfam" id="TIGR00229">
    <property type="entry name" value="sensory_box"/>
    <property type="match status" value="1"/>
</dbReference>
<keyword evidence="9" id="KW-0902">Two-component regulatory system</keyword>
<dbReference type="SMART" id="SM00086">
    <property type="entry name" value="PAC"/>
    <property type="match status" value="1"/>
</dbReference>
<evidence type="ECO:0000259" key="10">
    <source>
        <dbReference type="PROSITE" id="PS50109"/>
    </source>
</evidence>
<sequence>MNIKIFDAVNILDRITDGICVLDRDWNFLFLNNAAEKFIERSKENMIGKCVWEEFPVLVELPIFSYYQYAMENQELVNFDFYNPILQQWYDVRAYPSNDGLTVYFFDITERKRNSIRTNEYYQSLFTNNPNAVYSFDLIGRFLEVNKAIEELTGYSEEELLYMTYHTLILEEDLEKTKCYFQEAVKGLPQNYECRIIRKSGRVIHTKVTNIPITVDHEIVGVYGIARDITLEKIAEENIEKSEKLSLVGQLSASIAHEIRNPLTTLKGFLQLLRGENEISPNYIEIMLSEMNRIESITSELLLLAKPQAIEFQHEEFKEILHDVVTLLQSQAFMKNIDIVFNCEEVGAIYCVSNQMKQVFINLIKNAIEAMGEGGVVFVNLRNFDKYHVIIEVIDQGCGIPDELAPNIGMPFYSTKEKGTGLGMLTTYKLVNDHGGEITFKSKVGQGTTFRVKLPRKTILYDFKVT</sequence>
<dbReference type="SUPFAM" id="SSF55874">
    <property type="entry name" value="ATPase domain of HSP90 chaperone/DNA topoisomerase II/histidine kinase"/>
    <property type="match status" value="1"/>
</dbReference>
<evidence type="ECO:0000256" key="9">
    <source>
        <dbReference type="ARBA" id="ARBA00023012"/>
    </source>
</evidence>
<dbReference type="InterPro" id="IPR013767">
    <property type="entry name" value="PAS_fold"/>
</dbReference>
<reference evidence="14 15" key="3">
    <citation type="journal article" date="2019" name="Int. J. Syst. Evol. Microbiol.">
        <title>Anaerobacillus isosaccharinicus sp. nov., an alkaliphilic bacterium which degrades isosaccharinic acid.</title>
        <authorList>
            <person name="Bassil N.M."/>
            <person name="Lloyd J.R."/>
        </authorList>
    </citation>
    <scope>NUCLEOTIDE SEQUENCE [LARGE SCALE GENOMIC DNA]</scope>
    <source>
        <strain evidence="14 15">NB2006</strain>
    </source>
</reference>
<evidence type="ECO:0000259" key="12">
    <source>
        <dbReference type="PROSITE" id="PS50113"/>
    </source>
</evidence>
<dbReference type="Pfam" id="PF08448">
    <property type="entry name" value="PAS_4"/>
    <property type="match status" value="1"/>
</dbReference>
<evidence type="ECO:0000256" key="3">
    <source>
        <dbReference type="ARBA" id="ARBA00022553"/>
    </source>
</evidence>
<dbReference type="InterPro" id="IPR036097">
    <property type="entry name" value="HisK_dim/P_sf"/>
</dbReference>
<dbReference type="EC" id="2.7.13.3" evidence="2"/>
<dbReference type="PROSITE" id="PS50112">
    <property type="entry name" value="PAS"/>
    <property type="match status" value="1"/>
</dbReference>
<dbReference type="KEGG" id="aia:AWH56_022470"/>
<comment type="catalytic activity">
    <reaction evidence="1">
        <text>ATP + protein L-histidine = ADP + protein N-phospho-L-histidine.</text>
        <dbReference type="EC" id="2.7.13.3"/>
    </reaction>
</comment>
<dbReference type="InterPro" id="IPR005467">
    <property type="entry name" value="His_kinase_dom"/>
</dbReference>
<keyword evidence="8" id="KW-0749">Sporulation</keyword>
<dbReference type="PROSITE" id="PS50113">
    <property type="entry name" value="PAC"/>
    <property type="match status" value="1"/>
</dbReference>
<evidence type="ECO:0000256" key="6">
    <source>
        <dbReference type="ARBA" id="ARBA00022777"/>
    </source>
</evidence>
<dbReference type="CDD" id="cd00082">
    <property type="entry name" value="HisKA"/>
    <property type="match status" value="1"/>
</dbReference>
<keyword evidence="3" id="KW-0597">Phosphoprotein</keyword>
<evidence type="ECO:0000313" key="15">
    <source>
        <dbReference type="Proteomes" id="UP000180175"/>
    </source>
</evidence>
<dbReference type="InterPro" id="IPR035965">
    <property type="entry name" value="PAS-like_dom_sf"/>
</dbReference>